<dbReference type="GO" id="GO:0005829">
    <property type="term" value="C:cytosol"/>
    <property type="evidence" value="ECO:0007669"/>
    <property type="project" value="GOC"/>
</dbReference>
<dbReference type="GO" id="GO:0042147">
    <property type="term" value="P:retrograde transport, endosome to Golgi"/>
    <property type="evidence" value="ECO:0007669"/>
    <property type="project" value="InterPro"/>
</dbReference>
<reference evidence="2 3" key="1">
    <citation type="submission" date="2014-04" db="EMBL/GenBank/DDBJ databases">
        <authorList>
            <consortium name="DOE Joint Genome Institute"/>
            <person name="Kuo A."/>
            <person name="Gay G."/>
            <person name="Dore J."/>
            <person name="Kohler A."/>
            <person name="Nagy L.G."/>
            <person name="Floudas D."/>
            <person name="Copeland A."/>
            <person name="Barry K.W."/>
            <person name="Cichocki N."/>
            <person name="Veneault-Fourrey C."/>
            <person name="LaButti K."/>
            <person name="Lindquist E.A."/>
            <person name="Lipzen A."/>
            <person name="Lundell T."/>
            <person name="Morin E."/>
            <person name="Murat C."/>
            <person name="Sun H."/>
            <person name="Tunlid A."/>
            <person name="Henrissat B."/>
            <person name="Grigoriev I.V."/>
            <person name="Hibbett D.S."/>
            <person name="Martin F."/>
            <person name="Nordberg H.P."/>
            <person name="Cantor M.N."/>
            <person name="Hua S.X."/>
        </authorList>
    </citation>
    <scope>NUCLEOTIDE SEQUENCE [LARGE SCALE GENOMIC DNA]</scope>
    <source>
        <strain evidence="3">h7</strain>
    </source>
</reference>
<name>A0A0C3CRE5_HEBCY</name>
<reference evidence="3" key="2">
    <citation type="submission" date="2015-01" db="EMBL/GenBank/DDBJ databases">
        <title>Evolutionary Origins and Diversification of the Mycorrhizal Mutualists.</title>
        <authorList>
            <consortium name="DOE Joint Genome Institute"/>
            <consortium name="Mycorrhizal Genomics Consortium"/>
            <person name="Kohler A."/>
            <person name="Kuo A."/>
            <person name="Nagy L.G."/>
            <person name="Floudas D."/>
            <person name="Copeland A."/>
            <person name="Barry K.W."/>
            <person name="Cichocki N."/>
            <person name="Veneault-Fourrey C."/>
            <person name="LaButti K."/>
            <person name="Lindquist E.A."/>
            <person name="Lipzen A."/>
            <person name="Lundell T."/>
            <person name="Morin E."/>
            <person name="Murat C."/>
            <person name="Riley R."/>
            <person name="Ohm R."/>
            <person name="Sun H."/>
            <person name="Tunlid A."/>
            <person name="Henrissat B."/>
            <person name="Grigoriev I.V."/>
            <person name="Hibbett D.S."/>
            <person name="Martin F."/>
        </authorList>
    </citation>
    <scope>NUCLEOTIDE SEQUENCE [LARGE SCALE GENOMIC DNA]</scope>
    <source>
        <strain evidence="3">h7</strain>
    </source>
</reference>
<evidence type="ECO:0000313" key="3">
    <source>
        <dbReference type="Proteomes" id="UP000053424"/>
    </source>
</evidence>
<proteinExistence type="predicted"/>
<dbReference type="PANTHER" id="PTHR12820">
    <property type="entry name" value="VACUOLAR SORTING PROTEIN 53"/>
    <property type="match status" value="1"/>
</dbReference>
<dbReference type="STRING" id="686832.A0A0C3CRE5"/>
<evidence type="ECO:0000259" key="1">
    <source>
        <dbReference type="Pfam" id="PF04100"/>
    </source>
</evidence>
<dbReference type="InterPro" id="IPR039766">
    <property type="entry name" value="Vps53"/>
</dbReference>
<feature type="domain" description="Vps53 N-terminal" evidence="1">
    <location>
        <begin position="1"/>
        <end position="87"/>
    </location>
</feature>
<dbReference type="InterPro" id="IPR007234">
    <property type="entry name" value="Vps53_N"/>
</dbReference>
<dbReference type="EMBL" id="KN831770">
    <property type="protein sequence ID" value="KIM46634.1"/>
    <property type="molecule type" value="Genomic_DNA"/>
</dbReference>
<dbReference type="GO" id="GO:0000938">
    <property type="term" value="C:GARP complex"/>
    <property type="evidence" value="ECO:0007669"/>
    <property type="project" value="InterPro"/>
</dbReference>
<gene>
    <name evidence="2" type="ORF">M413DRAFT_259812</name>
</gene>
<dbReference type="AlphaFoldDB" id="A0A0C3CRE5"/>
<dbReference type="OrthoDB" id="10261632at2759"/>
<evidence type="ECO:0000313" key="2">
    <source>
        <dbReference type="EMBL" id="KIM46634.1"/>
    </source>
</evidence>
<protein>
    <recommendedName>
        <fullName evidence="1">Vps53 N-terminal domain-containing protein</fullName>
    </recommendedName>
</protein>
<dbReference type="Pfam" id="PF04100">
    <property type="entry name" value="Vps53_N"/>
    <property type="match status" value="1"/>
</dbReference>
<dbReference type="HOGENOM" id="CLU_2346938_0_0_1"/>
<sequence length="97" mass="11023">MAMMKGLQMLVNALTQLQDLIQETKYREVAQTLAAVKQISASFKSYRGIPRINRVWKQIQEIQGQLKAQIDADLDVFYLQDTSKQSNHLSSRTAALP</sequence>
<accession>A0A0C3CRE5</accession>
<dbReference type="PANTHER" id="PTHR12820:SF0">
    <property type="entry name" value="VACUOLAR PROTEIN SORTING-ASSOCIATED PROTEIN 53 HOMOLOG"/>
    <property type="match status" value="1"/>
</dbReference>
<organism evidence="2 3">
    <name type="scientific">Hebeloma cylindrosporum</name>
    <dbReference type="NCBI Taxonomy" id="76867"/>
    <lineage>
        <taxon>Eukaryota</taxon>
        <taxon>Fungi</taxon>
        <taxon>Dikarya</taxon>
        <taxon>Basidiomycota</taxon>
        <taxon>Agaricomycotina</taxon>
        <taxon>Agaricomycetes</taxon>
        <taxon>Agaricomycetidae</taxon>
        <taxon>Agaricales</taxon>
        <taxon>Agaricineae</taxon>
        <taxon>Hymenogastraceae</taxon>
        <taxon>Hebeloma</taxon>
    </lineage>
</organism>
<dbReference type="Proteomes" id="UP000053424">
    <property type="component" value="Unassembled WGS sequence"/>
</dbReference>
<keyword evidence="3" id="KW-1185">Reference proteome</keyword>